<dbReference type="InterPro" id="IPR052709">
    <property type="entry name" value="Transposase-MT_Hybrid"/>
</dbReference>
<dbReference type="AlphaFoldDB" id="A0AAV8X8F8"/>
<comment type="caution">
    <text evidence="2">The sequence shown here is derived from an EMBL/GenBank/DDBJ whole genome shotgun (WGS) entry which is preliminary data.</text>
</comment>
<evidence type="ECO:0000313" key="2">
    <source>
        <dbReference type="EMBL" id="KAJ8935093.1"/>
    </source>
</evidence>
<sequence length="110" mass="12884">MAHSQGVRPSEILTRLQAQFGDETLSKTQVYEWHKRFSAGRERVENEPHDQRPRTSITQENICAVRRRNPSIETMRPKIIILRRIRDDRTNGGRKRQAPSKEIPLTIINL</sequence>
<organism evidence="2 3">
    <name type="scientific">Aromia moschata</name>
    <dbReference type="NCBI Taxonomy" id="1265417"/>
    <lineage>
        <taxon>Eukaryota</taxon>
        <taxon>Metazoa</taxon>
        <taxon>Ecdysozoa</taxon>
        <taxon>Arthropoda</taxon>
        <taxon>Hexapoda</taxon>
        <taxon>Insecta</taxon>
        <taxon>Pterygota</taxon>
        <taxon>Neoptera</taxon>
        <taxon>Endopterygota</taxon>
        <taxon>Coleoptera</taxon>
        <taxon>Polyphaga</taxon>
        <taxon>Cucujiformia</taxon>
        <taxon>Chrysomeloidea</taxon>
        <taxon>Cerambycidae</taxon>
        <taxon>Cerambycinae</taxon>
        <taxon>Callichromatini</taxon>
        <taxon>Aromia</taxon>
    </lineage>
</organism>
<gene>
    <name evidence="2" type="ORF">NQ318_005715</name>
</gene>
<accession>A0AAV8X8F8</accession>
<protein>
    <recommendedName>
        <fullName evidence="4">Mos1 transposase HTH domain-containing protein</fullName>
    </recommendedName>
</protein>
<dbReference type="PANTHER" id="PTHR46060:SF1">
    <property type="entry name" value="MARINER MOS1 TRANSPOSASE-LIKE PROTEIN"/>
    <property type="match status" value="1"/>
</dbReference>
<proteinExistence type="predicted"/>
<feature type="region of interest" description="Disordered" evidence="1">
    <location>
        <begin position="84"/>
        <end position="103"/>
    </location>
</feature>
<dbReference type="PANTHER" id="PTHR46060">
    <property type="entry name" value="MARINER MOS1 TRANSPOSASE-LIKE PROTEIN"/>
    <property type="match status" value="1"/>
</dbReference>
<evidence type="ECO:0000256" key="1">
    <source>
        <dbReference type="SAM" id="MobiDB-lite"/>
    </source>
</evidence>
<name>A0AAV8X8F8_9CUCU</name>
<evidence type="ECO:0000313" key="3">
    <source>
        <dbReference type="Proteomes" id="UP001162162"/>
    </source>
</evidence>
<keyword evidence="3" id="KW-1185">Reference proteome</keyword>
<dbReference type="EMBL" id="JAPWTK010000934">
    <property type="protein sequence ID" value="KAJ8935093.1"/>
    <property type="molecule type" value="Genomic_DNA"/>
</dbReference>
<evidence type="ECO:0008006" key="4">
    <source>
        <dbReference type="Google" id="ProtNLM"/>
    </source>
</evidence>
<reference evidence="2" key="1">
    <citation type="journal article" date="2023" name="Insect Mol. Biol.">
        <title>Genome sequencing provides insights into the evolution of gene families encoding plant cell wall-degrading enzymes in longhorned beetles.</title>
        <authorList>
            <person name="Shin N.R."/>
            <person name="Okamura Y."/>
            <person name="Kirsch R."/>
            <person name="Pauchet Y."/>
        </authorList>
    </citation>
    <scope>NUCLEOTIDE SEQUENCE</scope>
    <source>
        <strain evidence="2">AMC_N1</strain>
    </source>
</reference>
<dbReference type="Proteomes" id="UP001162162">
    <property type="component" value="Unassembled WGS sequence"/>
</dbReference>